<dbReference type="AlphaFoldDB" id="A0A9P5U4V3"/>
<reference evidence="2" key="1">
    <citation type="submission" date="2020-11" db="EMBL/GenBank/DDBJ databases">
        <authorList>
            <consortium name="DOE Joint Genome Institute"/>
            <person name="Ahrendt S."/>
            <person name="Riley R."/>
            <person name="Andreopoulos W."/>
            <person name="Labutti K."/>
            <person name="Pangilinan J."/>
            <person name="Ruiz-Duenas F.J."/>
            <person name="Barrasa J.M."/>
            <person name="Sanchez-Garcia M."/>
            <person name="Camarero S."/>
            <person name="Miyauchi S."/>
            <person name="Serrano A."/>
            <person name="Linde D."/>
            <person name="Babiker R."/>
            <person name="Drula E."/>
            <person name="Ayuso-Fernandez I."/>
            <person name="Pacheco R."/>
            <person name="Padilla G."/>
            <person name="Ferreira P."/>
            <person name="Barriuso J."/>
            <person name="Kellner H."/>
            <person name="Castanera R."/>
            <person name="Alfaro M."/>
            <person name="Ramirez L."/>
            <person name="Pisabarro A.G."/>
            <person name="Kuo A."/>
            <person name="Tritt A."/>
            <person name="Lipzen A."/>
            <person name="He G."/>
            <person name="Yan M."/>
            <person name="Ng V."/>
            <person name="Cullen D."/>
            <person name="Martin F."/>
            <person name="Rosso M.-N."/>
            <person name="Henrissat B."/>
            <person name="Hibbett D."/>
            <person name="Martinez A.T."/>
            <person name="Grigoriev I.V."/>
        </authorList>
    </citation>
    <scope>NUCLEOTIDE SEQUENCE</scope>
    <source>
        <strain evidence="2">AH 40177</strain>
    </source>
</reference>
<evidence type="ECO:0000256" key="1">
    <source>
        <dbReference type="SAM" id="SignalP"/>
    </source>
</evidence>
<gene>
    <name evidence="2" type="ORF">BDP27DRAFT_75407</name>
</gene>
<protein>
    <recommendedName>
        <fullName evidence="4">Secreted protein</fullName>
    </recommendedName>
</protein>
<dbReference type="EMBL" id="JADNRY010000108">
    <property type="protein sequence ID" value="KAF9065148.1"/>
    <property type="molecule type" value="Genomic_DNA"/>
</dbReference>
<comment type="caution">
    <text evidence="2">The sequence shown here is derived from an EMBL/GenBank/DDBJ whole genome shotgun (WGS) entry which is preliminary data.</text>
</comment>
<evidence type="ECO:0000313" key="3">
    <source>
        <dbReference type="Proteomes" id="UP000772434"/>
    </source>
</evidence>
<keyword evidence="3" id="KW-1185">Reference proteome</keyword>
<keyword evidence="1" id="KW-0732">Signal</keyword>
<organism evidence="2 3">
    <name type="scientific">Rhodocollybia butyracea</name>
    <dbReference type="NCBI Taxonomy" id="206335"/>
    <lineage>
        <taxon>Eukaryota</taxon>
        <taxon>Fungi</taxon>
        <taxon>Dikarya</taxon>
        <taxon>Basidiomycota</taxon>
        <taxon>Agaricomycotina</taxon>
        <taxon>Agaricomycetes</taxon>
        <taxon>Agaricomycetidae</taxon>
        <taxon>Agaricales</taxon>
        <taxon>Marasmiineae</taxon>
        <taxon>Omphalotaceae</taxon>
        <taxon>Rhodocollybia</taxon>
    </lineage>
</organism>
<sequence>MEILLCLWHWSGLELVMPWLTFIHQVSTATSDAESNVTVRAEYHSRSSYRTFSFAHRLQESRRPENPLRLCTLCHVDFTIRGIAAPKKIL</sequence>
<evidence type="ECO:0000313" key="2">
    <source>
        <dbReference type="EMBL" id="KAF9065148.1"/>
    </source>
</evidence>
<feature type="signal peptide" evidence="1">
    <location>
        <begin position="1"/>
        <end position="28"/>
    </location>
</feature>
<accession>A0A9P5U4V3</accession>
<proteinExistence type="predicted"/>
<evidence type="ECO:0008006" key="4">
    <source>
        <dbReference type="Google" id="ProtNLM"/>
    </source>
</evidence>
<feature type="chain" id="PRO_5040235181" description="Secreted protein" evidence="1">
    <location>
        <begin position="29"/>
        <end position="90"/>
    </location>
</feature>
<dbReference type="Proteomes" id="UP000772434">
    <property type="component" value="Unassembled WGS sequence"/>
</dbReference>
<name>A0A9P5U4V3_9AGAR</name>